<accession>A0A8J7FR65</accession>
<dbReference type="Proteomes" id="UP000608754">
    <property type="component" value="Unassembled WGS sequence"/>
</dbReference>
<dbReference type="SUPFAM" id="SSF46955">
    <property type="entry name" value="Putative DNA-binding domain"/>
    <property type="match status" value="1"/>
</dbReference>
<protein>
    <submittedName>
        <fullName evidence="2">Helix-turn-helix domain-containing protein</fullName>
    </submittedName>
</protein>
<dbReference type="GO" id="GO:0003677">
    <property type="term" value="F:DNA binding"/>
    <property type="evidence" value="ECO:0007669"/>
    <property type="project" value="InterPro"/>
</dbReference>
<dbReference type="AlphaFoldDB" id="A0A8J7FR65"/>
<proteinExistence type="predicted"/>
<dbReference type="Pfam" id="PF12728">
    <property type="entry name" value="HTH_17"/>
    <property type="match status" value="1"/>
</dbReference>
<organism evidence="2 3">
    <name type="scientific">Faecalibacter rhinopitheci</name>
    <dbReference type="NCBI Taxonomy" id="2779678"/>
    <lineage>
        <taxon>Bacteria</taxon>
        <taxon>Pseudomonadati</taxon>
        <taxon>Bacteroidota</taxon>
        <taxon>Flavobacteriia</taxon>
        <taxon>Flavobacteriales</taxon>
        <taxon>Weeksellaceae</taxon>
        <taxon>Faecalibacter</taxon>
    </lineage>
</organism>
<dbReference type="EMBL" id="JADGIK010000003">
    <property type="protein sequence ID" value="MBF0596908.1"/>
    <property type="molecule type" value="Genomic_DNA"/>
</dbReference>
<gene>
    <name evidence="2" type="ORF">IM532_05515</name>
</gene>
<evidence type="ECO:0000313" key="3">
    <source>
        <dbReference type="Proteomes" id="UP000608754"/>
    </source>
</evidence>
<reference evidence="2" key="1">
    <citation type="submission" date="2020-10" db="EMBL/GenBank/DDBJ databases">
        <authorList>
            <person name="Lu T."/>
            <person name="Wang Q."/>
            <person name="Han X."/>
        </authorList>
    </citation>
    <scope>NUCLEOTIDE SEQUENCE</scope>
    <source>
        <strain evidence="2">WQ 117</strain>
    </source>
</reference>
<comment type="caution">
    <text evidence="2">The sequence shown here is derived from an EMBL/GenBank/DDBJ whole genome shotgun (WGS) entry which is preliminary data.</text>
</comment>
<name>A0A8J7FR65_9FLAO</name>
<dbReference type="NCBIfam" id="TIGR01764">
    <property type="entry name" value="excise"/>
    <property type="match status" value="1"/>
</dbReference>
<sequence length="94" mass="11117">MQHLHFVGLNPKDFIDDLKQSLIPELKKQLAEEFQPKKPVEYLSRTETAKLLKVDLSTLHRWTKTNLLTAYGLGNRVYYKRSEIDQYLENNKLL</sequence>
<evidence type="ECO:0000259" key="1">
    <source>
        <dbReference type="Pfam" id="PF12728"/>
    </source>
</evidence>
<dbReference type="InterPro" id="IPR041657">
    <property type="entry name" value="HTH_17"/>
</dbReference>
<dbReference type="RefSeq" id="WP_194182460.1">
    <property type="nucleotide sequence ID" value="NZ_JADGIK010000003.1"/>
</dbReference>
<keyword evidence="3" id="KW-1185">Reference proteome</keyword>
<dbReference type="InterPro" id="IPR009061">
    <property type="entry name" value="DNA-bd_dom_put_sf"/>
</dbReference>
<feature type="domain" description="Helix-turn-helix" evidence="1">
    <location>
        <begin position="42"/>
        <end position="91"/>
    </location>
</feature>
<evidence type="ECO:0000313" key="2">
    <source>
        <dbReference type="EMBL" id="MBF0596908.1"/>
    </source>
</evidence>
<dbReference type="InterPro" id="IPR010093">
    <property type="entry name" value="SinI_DNA-bd"/>
</dbReference>